<sequence>MSASEYFQQVIDSAVMSVDVIAAALEVAAASATQSLLGGGTLYCCAVGCDRSLAQFVADRLMYPVDVDRPALPALALTGVASVAPEDAPWRDARALARAGDTVLCIDSSPDGHVLQHGIAAMAGRDVQFLGLTHTGIKDVDSAGKYTIIAVPGDARSRLLGLQALTLNCLCHLIEQQLFGET</sequence>
<accession>A0A4R2KXX0</accession>
<comment type="caution">
    <text evidence="1">The sequence shown here is derived from an EMBL/GenBank/DDBJ whole genome shotgun (WGS) entry which is preliminary data.</text>
</comment>
<evidence type="ECO:0000313" key="1">
    <source>
        <dbReference type="EMBL" id="TCO76209.1"/>
    </source>
</evidence>
<dbReference type="RefSeq" id="WP_117315441.1">
    <property type="nucleotide sequence ID" value="NZ_QQSW01000003.1"/>
</dbReference>
<dbReference type="Proteomes" id="UP000294980">
    <property type="component" value="Unassembled WGS sequence"/>
</dbReference>
<reference evidence="1 2" key="1">
    <citation type="submission" date="2019-03" db="EMBL/GenBank/DDBJ databases">
        <title>Genomic Encyclopedia of Type Strains, Phase IV (KMG-IV): sequencing the most valuable type-strain genomes for metagenomic binning, comparative biology and taxonomic classification.</title>
        <authorList>
            <person name="Goeker M."/>
        </authorList>
    </citation>
    <scope>NUCLEOTIDE SEQUENCE [LARGE SCALE GENOMIC DNA]</scope>
    <source>
        <strain evidence="1 2">DSM 23344</strain>
    </source>
</reference>
<name>A0A4R2KXX0_9GAMM</name>
<protein>
    <submittedName>
        <fullName evidence="1">DnaA-interacting protein DiaA</fullName>
    </submittedName>
</protein>
<dbReference type="SUPFAM" id="SSF53697">
    <property type="entry name" value="SIS domain"/>
    <property type="match status" value="1"/>
</dbReference>
<keyword evidence="2" id="KW-1185">Reference proteome</keyword>
<gene>
    <name evidence="1" type="ORF">EV688_105171</name>
</gene>
<proteinExistence type="predicted"/>
<dbReference type="EMBL" id="SLWX01000005">
    <property type="protein sequence ID" value="TCO76209.1"/>
    <property type="molecule type" value="Genomic_DNA"/>
</dbReference>
<evidence type="ECO:0000313" key="2">
    <source>
        <dbReference type="Proteomes" id="UP000294980"/>
    </source>
</evidence>
<dbReference type="Gene3D" id="3.40.50.10490">
    <property type="entry name" value="Glucose-6-phosphate isomerase like protein, domain 1"/>
    <property type="match status" value="1"/>
</dbReference>
<dbReference type="GO" id="GO:0097367">
    <property type="term" value="F:carbohydrate derivative binding"/>
    <property type="evidence" value="ECO:0007669"/>
    <property type="project" value="InterPro"/>
</dbReference>
<dbReference type="AlphaFoldDB" id="A0A4R2KXX0"/>
<dbReference type="InterPro" id="IPR046348">
    <property type="entry name" value="SIS_dom_sf"/>
</dbReference>
<dbReference type="OrthoDB" id="9810929at2"/>
<organism evidence="1 2">
    <name type="scientific">Chromatocurvus halotolerans</name>
    <dbReference type="NCBI Taxonomy" id="1132028"/>
    <lineage>
        <taxon>Bacteria</taxon>
        <taxon>Pseudomonadati</taxon>
        <taxon>Pseudomonadota</taxon>
        <taxon>Gammaproteobacteria</taxon>
        <taxon>Cellvibrionales</taxon>
        <taxon>Halieaceae</taxon>
        <taxon>Chromatocurvus</taxon>
    </lineage>
</organism>
<dbReference type="GO" id="GO:1901135">
    <property type="term" value="P:carbohydrate derivative metabolic process"/>
    <property type="evidence" value="ECO:0007669"/>
    <property type="project" value="InterPro"/>
</dbReference>